<evidence type="ECO:0000313" key="2">
    <source>
        <dbReference type="Proteomes" id="UP000184251"/>
    </source>
</evidence>
<dbReference type="STRING" id="1120975.SAMN02746064_00660"/>
<dbReference type="RefSeq" id="WP_073269659.1">
    <property type="nucleotide sequence ID" value="NZ_FQTU01000003.1"/>
</dbReference>
<keyword evidence="2" id="KW-1185">Reference proteome</keyword>
<name>A0A1M4U662_9FIRM</name>
<dbReference type="OrthoDB" id="3267617at2"/>
<dbReference type="InterPro" id="IPR046257">
    <property type="entry name" value="DUF6290"/>
</dbReference>
<dbReference type="Proteomes" id="UP000184251">
    <property type="component" value="Unassembled WGS sequence"/>
</dbReference>
<dbReference type="AlphaFoldDB" id="A0A1M4U662"/>
<gene>
    <name evidence="1" type="ORF">SAMN02746064_00660</name>
</gene>
<dbReference type="Pfam" id="PF19807">
    <property type="entry name" value="DUF6290"/>
    <property type="match status" value="1"/>
</dbReference>
<proteinExistence type="predicted"/>
<reference evidence="1 2" key="1">
    <citation type="submission" date="2016-11" db="EMBL/GenBank/DDBJ databases">
        <authorList>
            <person name="Jaros S."/>
            <person name="Januszkiewicz K."/>
            <person name="Wedrychowicz H."/>
        </authorList>
    </citation>
    <scope>NUCLEOTIDE SEQUENCE [LARGE SCALE GENOMIC DNA]</scope>
    <source>
        <strain evidence="1 2">DSM 14828</strain>
    </source>
</reference>
<sequence length="68" mass="8086">MLSVRLSKDEENLIKKFAKFNNMSLSEFVRSTLLDSIEDQYDLEIFEKAWNEMECTYTLEETKKELGL</sequence>
<accession>A0A1M4U662</accession>
<dbReference type="EMBL" id="FQTU01000003">
    <property type="protein sequence ID" value="SHE52321.1"/>
    <property type="molecule type" value="Genomic_DNA"/>
</dbReference>
<dbReference type="NCBIfam" id="NF046040">
    <property type="entry name" value="RelB_antitoxin"/>
    <property type="match status" value="1"/>
</dbReference>
<protein>
    <recommendedName>
        <fullName evidence="3">Ribbon-helix-helix protein, copG family</fullName>
    </recommendedName>
</protein>
<evidence type="ECO:0000313" key="1">
    <source>
        <dbReference type="EMBL" id="SHE52321.1"/>
    </source>
</evidence>
<organism evidence="1 2">
    <name type="scientific">Alkalibacter saccharofermentans DSM 14828</name>
    <dbReference type="NCBI Taxonomy" id="1120975"/>
    <lineage>
        <taxon>Bacteria</taxon>
        <taxon>Bacillati</taxon>
        <taxon>Bacillota</taxon>
        <taxon>Clostridia</taxon>
        <taxon>Eubacteriales</taxon>
        <taxon>Eubacteriaceae</taxon>
        <taxon>Alkalibacter</taxon>
    </lineage>
</organism>
<evidence type="ECO:0008006" key="3">
    <source>
        <dbReference type="Google" id="ProtNLM"/>
    </source>
</evidence>